<evidence type="ECO:0000313" key="2">
    <source>
        <dbReference type="Proteomes" id="UP001060170"/>
    </source>
</evidence>
<dbReference type="Proteomes" id="UP001060170">
    <property type="component" value="Chromosome 10"/>
</dbReference>
<gene>
    <name evidence="1" type="ORF">MJO28_010547</name>
</gene>
<comment type="caution">
    <text evidence="1">The sequence shown here is derived from an EMBL/GenBank/DDBJ whole genome shotgun (WGS) entry which is preliminary data.</text>
</comment>
<dbReference type="EMBL" id="CM045874">
    <property type="protein sequence ID" value="KAI7944852.1"/>
    <property type="molecule type" value="Genomic_DNA"/>
</dbReference>
<name>A0ACC0E5C6_9BASI</name>
<organism evidence="1 2">
    <name type="scientific">Puccinia striiformis f. sp. tritici</name>
    <dbReference type="NCBI Taxonomy" id="168172"/>
    <lineage>
        <taxon>Eukaryota</taxon>
        <taxon>Fungi</taxon>
        <taxon>Dikarya</taxon>
        <taxon>Basidiomycota</taxon>
        <taxon>Pucciniomycotina</taxon>
        <taxon>Pucciniomycetes</taxon>
        <taxon>Pucciniales</taxon>
        <taxon>Pucciniaceae</taxon>
        <taxon>Puccinia</taxon>
    </lineage>
</organism>
<accession>A0ACC0E5C6</accession>
<reference evidence="2" key="1">
    <citation type="journal article" date="2018" name="BMC Genomics">
        <title>Genomic insights into host adaptation between the wheat stripe rust pathogen (Puccinia striiformis f. sp. tritici) and the barley stripe rust pathogen (Puccinia striiformis f. sp. hordei).</title>
        <authorList>
            <person name="Xia C."/>
            <person name="Wang M."/>
            <person name="Yin C."/>
            <person name="Cornejo O.E."/>
            <person name="Hulbert S.H."/>
            <person name="Chen X."/>
        </authorList>
    </citation>
    <scope>NUCLEOTIDE SEQUENCE [LARGE SCALE GENOMIC DNA]</scope>
    <source>
        <strain evidence="2">93-210</strain>
    </source>
</reference>
<sequence length="206" mass="23361">MFNKGLPSTKVQQNNPHHLIFEMSHQQSFSGPSNNENATQARSRPRISKKGLFAKDLSAMMFGFGDTDPQRDVVNLMEEIVIDHISDVLITAHKRSTNRGKLKVDDIKSALEDTTTRVHNPSYSSSSTTMATERDQIKYSPYPLARRKVSLAEKQLSRIEELLFMQDDLARARGRADDLKAYGADDDPDDHAQNDNQNDKGKHREY</sequence>
<reference evidence="2" key="2">
    <citation type="journal article" date="2018" name="Mol. Plant Microbe Interact.">
        <title>Genome sequence resources for the wheat stripe rust pathogen (Puccinia striiformis f. sp. tritici) and the barley stripe rust pathogen (Puccinia striiformis f. sp. hordei).</title>
        <authorList>
            <person name="Xia C."/>
            <person name="Wang M."/>
            <person name="Yin C."/>
            <person name="Cornejo O.E."/>
            <person name="Hulbert S.H."/>
            <person name="Chen X."/>
        </authorList>
    </citation>
    <scope>NUCLEOTIDE SEQUENCE [LARGE SCALE GENOMIC DNA]</scope>
    <source>
        <strain evidence="2">93-210</strain>
    </source>
</reference>
<keyword evidence="2" id="KW-1185">Reference proteome</keyword>
<reference evidence="1 2" key="3">
    <citation type="journal article" date="2022" name="Microbiol. Spectr.">
        <title>Folding features and dynamics of 3D genome architecture in plant fungal pathogens.</title>
        <authorList>
            <person name="Xia C."/>
        </authorList>
    </citation>
    <scope>NUCLEOTIDE SEQUENCE [LARGE SCALE GENOMIC DNA]</scope>
    <source>
        <strain evidence="1 2">93-210</strain>
    </source>
</reference>
<protein>
    <submittedName>
        <fullName evidence="1">Uncharacterized protein</fullName>
    </submittedName>
</protein>
<proteinExistence type="predicted"/>
<evidence type="ECO:0000313" key="1">
    <source>
        <dbReference type="EMBL" id="KAI7944852.1"/>
    </source>
</evidence>